<dbReference type="EMBL" id="LAZR01008857">
    <property type="protein sequence ID" value="KKM76150.1"/>
    <property type="molecule type" value="Genomic_DNA"/>
</dbReference>
<organism evidence="1">
    <name type="scientific">marine sediment metagenome</name>
    <dbReference type="NCBI Taxonomy" id="412755"/>
    <lineage>
        <taxon>unclassified sequences</taxon>
        <taxon>metagenomes</taxon>
        <taxon>ecological metagenomes</taxon>
    </lineage>
</organism>
<gene>
    <name evidence="1" type="ORF">LCGC14_1382990</name>
</gene>
<evidence type="ECO:0000313" key="1">
    <source>
        <dbReference type="EMBL" id="KKM76150.1"/>
    </source>
</evidence>
<reference evidence="1" key="1">
    <citation type="journal article" date="2015" name="Nature">
        <title>Complex archaea that bridge the gap between prokaryotes and eukaryotes.</title>
        <authorList>
            <person name="Spang A."/>
            <person name="Saw J.H."/>
            <person name="Jorgensen S.L."/>
            <person name="Zaremba-Niedzwiedzka K."/>
            <person name="Martijn J."/>
            <person name="Lind A.E."/>
            <person name="van Eijk R."/>
            <person name="Schleper C."/>
            <person name="Guy L."/>
            <person name="Ettema T.J."/>
        </authorList>
    </citation>
    <scope>NUCLEOTIDE SEQUENCE</scope>
</reference>
<accession>A0A0F9MHK0</accession>
<sequence length="99" mass="11604">MKTEKEIRELWEWCEVDFYESDGSPKFWARTPSGGVVELKVDLNNLFLYAVPKLERKFILIEWIIRLVMDWAVGKEVDAATALFRAVQKVMINDKVPQN</sequence>
<comment type="caution">
    <text evidence="1">The sequence shown here is derived from an EMBL/GenBank/DDBJ whole genome shotgun (WGS) entry which is preliminary data.</text>
</comment>
<proteinExistence type="predicted"/>
<name>A0A0F9MHK0_9ZZZZ</name>
<dbReference type="AlphaFoldDB" id="A0A0F9MHK0"/>
<protein>
    <submittedName>
        <fullName evidence="1">Uncharacterized protein</fullName>
    </submittedName>
</protein>